<dbReference type="InterPro" id="IPR002560">
    <property type="entry name" value="Transposase_DDE"/>
</dbReference>
<reference evidence="2 3" key="1">
    <citation type="submission" date="2008-07" db="EMBL/GenBank/DDBJ databases">
        <authorList>
            <person name="Gonzalez J."/>
            <person name="Sokolova T."/>
            <person name="Ferriera S."/>
            <person name="Johnson J."/>
            <person name="Kravitz S."/>
            <person name="Beeson K."/>
            <person name="Sutton G."/>
            <person name="Rogers Y.-H."/>
            <person name="Friedman R."/>
            <person name="Frazier M."/>
            <person name="Venter J.C."/>
        </authorList>
    </citation>
    <scope>NUCLEOTIDE SEQUENCE [LARGE SCALE GENOMIC DNA]</scope>
    <source>
        <strain evidence="2 3">DSM 12653</strain>
    </source>
</reference>
<proteinExistence type="predicted"/>
<evidence type="ECO:0000259" key="1">
    <source>
        <dbReference type="Pfam" id="PF01610"/>
    </source>
</evidence>
<comment type="caution">
    <text evidence="2">The sequence shown here is derived from an EMBL/GenBank/DDBJ whole genome shotgun (WGS) entry which is preliminary data.</text>
</comment>
<dbReference type="EMBL" id="ABXP02000031">
    <property type="protein sequence ID" value="KKC30486.1"/>
    <property type="molecule type" value="Genomic_DNA"/>
</dbReference>
<evidence type="ECO:0000313" key="2">
    <source>
        <dbReference type="EMBL" id="KKC30486.1"/>
    </source>
</evidence>
<name>A0A0F5PPZ9_9THEO</name>
<reference evidence="2 3" key="2">
    <citation type="journal article" date="2015" name="BMC Genomics">
        <title>Analysis of three genomes within the thermophilic bacterial species Caldanaerobacter subterraneus with a focus on carbon monoxide dehydrogenase evolution and hydrolase diversity.</title>
        <authorList>
            <person name="Sant'Anna F.H."/>
            <person name="Lebedinsky A.V."/>
            <person name="Sokolova T.G."/>
            <person name="Robb F.T."/>
            <person name="Gonzalez J.M."/>
        </authorList>
    </citation>
    <scope>NUCLEOTIDE SEQUENCE [LARGE SCALE GENOMIC DNA]</scope>
    <source>
        <strain evidence="2 3">DSM 12653</strain>
    </source>
</reference>
<dbReference type="PANTHER" id="PTHR33498:SF1">
    <property type="entry name" value="TRANSPOSASE FOR INSERTION SEQUENCE ELEMENT IS1557"/>
    <property type="match status" value="1"/>
</dbReference>
<feature type="domain" description="Transposase IS204/IS1001/IS1096/IS1165 DDE" evidence="1">
    <location>
        <begin position="35"/>
        <end position="93"/>
    </location>
</feature>
<organism evidence="2 3">
    <name type="scientific">Caldanaerobacter subterraneus subsp. pacificus DSM 12653</name>
    <dbReference type="NCBI Taxonomy" id="391606"/>
    <lineage>
        <taxon>Bacteria</taxon>
        <taxon>Bacillati</taxon>
        <taxon>Bacillota</taxon>
        <taxon>Clostridia</taxon>
        <taxon>Thermoanaerobacterales</taxon>
        <taxon>Thermoanaerobacteraceae</taxon>
        <taxon>Caldanaerobacter</taxon>
    </lineage>
</organism>
<dbReference type="AlphaFoldDB" id="A0A0F5PPZ9"/>
<dbReference type="InterPro" id="IPR047951">
    <property type="entry name" value="Transpos_ISL3"/>
</dbReference>
<dbReference type="Proteomes" id="UP000010146">
    <property type="component" value="Unassembled WGS sequence"/>
</dbReference>
<evidence type="ECO:0000313" key="3">
    <source>
        <dbReference type="Proteomes" id="UP000010146"/>
    </source>
</evidence>
<gene>
    <name evidence="2" type="ORF">CDSM653_00440</name>
</gene>
<dbReference type="Pfam" id="PF01610">
    <property type="entry name" value="DDE_Tnp_ISL3"/>
    <property type="match status" value="1"/>
</dbReference>
<dbReference type="PANTHER" id="PTHR33498">
    <property type="entry name" value="TRANSPOSASE FOR INSERTION SEQUENCE ELEMENT IS1557"/>
    <property type="match status" value="1"/>
</dbReference>
<sequence>MSDMAKFTNISVTTVMRLFDKVVVENNFKELPEVICIDEFKGDSGGAKYHCIIVDPKNGKILDILKDRKQEVLAEYFRGFKNRKQVKWVIIDM</sequence>
<reference evidence="3" key="3">
    <citation type="submission" date="2015-02" db="EMBL/GenBank/DDBJ databases">
        <title>Genome analysis of three genomes within the thermophilic hydrogenogenic bacterial species Caldanaerobacter subterraneus.</title>
        <authorList>
            <person name="Sant'Anna F.H."/>
            <person name="Lebedinsky A."/>
            <person name="Sokolova T."/>
            <person name="Robb F.T."/>
            <person name="Gonzalez J.M."/>
        </authorList>
    </citation>
    <scope>NUCLEOTIDE SEQUENCE [LARGE SCALE GENOMIC DNA]</scope>
    <source>
        <strain evidence="3">DSM 12653</strain>
    </source>
</reference>
<protein>
    <recommendedName>
        <fullName evidence="1">Transposase IS204/IS1001/IS1096/IS1165 DDE domain-containing protein</fullName>
    </recommendedName>
</protein>
<accession>A0A0F5PPZ9</accession>